<dbReference type="InterPro" id="IPR018034">
    <property type="entry name" value="Kri1"/>
</dbReference>
<dbReference type="GO" id="GO:0005730">
    <property type="term" value="C:nucleolus"/>
    <property type="evidence" value="ECO:0007669"/>
    <property type="project" value="TreeGrafter"/>
</dbReference>
<feature type="compositionally biased region" description="Basic and acidic residues" evidence="1">
    <location>
        <begin position="120"/>
        <end position="134"/>
    </location>
</feature>
<dbReference type="Pfam" id="PF05178">
    <property type="entry name" value="Kri1"/>
    <property type="match status" value="1"/>
</dbReference>
<accession>A0A8X6V9G0</accession>
<feature type="region of interest" description="Disordered" evidence="1">
    <location>
        <begin position="230"/>
        <end position="259"/>
    </location>
</feature>
<dbReference type="EMBL" id="BMAU01021215">
    <property type="protein sequence ID" value="GFX99767.1"/>
    <property type="molecule type" value="Genomic_DNA"/>
</dbReference>
<sequence length="282" mass="33600">MASKAPTTLREEAEAKKSFIEALGNSDEEDNGDDLFKVRTKTDAEKEKEEEDYKKWLETEKDMLYLNRYWNDPKLDEGEKFLKDYILNKRFEEPDEEFIKSFPRTIGDSLRRANTKRKQKREDYAERKKREKEQKREELKRLKALKRKEIEEKFLKLKEVTGKDELNLDVSDIESDFDPDKHDQKMMEMFNDDYYNVAEEQKPEFNYDEEIDDEDWDHWTRVQHQNLVQHQTNNDIREELDDDGEEGPEEVQSNALPTRLSGLEANYACGIAPLEKEDSAHA</sequence>
<dbReference type="GO" id="GO:0000447">
    <property type="term" value="P:endonucleolytic cleavage in ITS1 to separate SSU-rRNA from 5.8S rRNA and LSU-rRNA from tricistronic rRNA transcript (SSU-rRNA, 5.8S rRNA, LSU-rRNA)"/>
    <property type="evidence" value="ECO:0007669"/>
    <property type="project" value="TreeGrafter"/>
</dbReference>
<reference evidence="2" key="1">
    <citation type="submission" date="2020-08" db="EMBL/GenBank/DDBJ databases">
        <title>Multicomponent nature underlies the extraordinary mechanical properties of spider dragline silk.</title>
        <authorList>
            <person name="Kono N."/>
            <person name="Nakamura H."/>
            <person name="Mori M."/>
            <person name="Yoshida Y."/>
            <person name="Ohtoshi R."/>
            <person name="Malay A.D."/>
            <person name="Moran D.A.P."/>
            <person name="Tomita M."/>
            <person name="Numata K."/>
            <person name="Arakawa K."/>
        </authorList>
    </citation>
    <scope>NUCLEOTIDE SEQUENCE</scope>
</reference>
<comment type="caution">
    <text evidence="2">The sequence shown here is derived from an EMBL/GenBank/DDBJ whole genome shotgun (WGS) entry which is preliminary data.</text>
</comment>
<dbReference type="GO" id="GO:0030686">
    <property type="term" value="C:90S preribosome"/>
    <property type="evidence" value="ECO:0007669"/>
    <property type="project" value="TreeGrafter"/>
</dbReference>
<evidence type="ECO:0000256" key="1">
    <source>
        <dbReference type="SAM" id="MobiDB-lite"/>
    </source>
</evidence>
<gene>
    <name evidence="2" type="primary">KRI1</name>
    <name evidence="2" type="ORF">TNCV_258061</name>
</gene>
<protein>
    <submittedName>
        <fullName evidence="2">Protein KRI1 homolog</fullName>
    </submittedName>
</protein>
<dbReference type="PANTHER" id="PTHR14490:SF5">
    <property type="entry name" value="PROTEIN KRI1 HOMOLOG"/>
    <property type="match status" value="1"/>
</dbReference>
<evidence type="ECO:0000313" key="3">
    <source>
        <dbReference type="Proteomes" id="UP000887159"/>
    </source>
</evidence>
<feature type="region of interest" description="Disordered" evidence="1">
    <location>
        <begin position="110"/>
        <end position="134"/>
    </location>
</feature>
<keyword evidence="3" id="KW-1185">Reference proteome</keyword>
<dbReference type="AlphaFoldDB" id="A0A8X6V9G0"/>
<dbReference type="Proteomes" id="UP000887159">
    <property type="component" value="Unassembled WGS sequence"/>
</dbReference>
<evidence type="ECO:0000313" key="2">
    <source>
        <dbReference type="EMBL" id="GFX99767.1"/>
    </source>
</evidence>
<name>A0A8X6V9G0_TRICX</name>
<feature type="compositionally biased region" description="Basic and acidic residues" evidence="1">
    <location>
        <begin position="34"/>
        <end position="43"/>
    </location>
</feature>
<feature type="compositionally biased region" description="Acidic residues" evidence="1">
    <location>
        <begin position="238"/>
        <end position="249"/>
    </location>
</feature>
<organism evidence="2 3">
    <name type="scientific">Trichonephila clavipes</name>
    <name type="common">Golden silk orbweaver</name>
    <name type="synonym">Nephila clavipes</name>
    <dbReference type="NCBI Taxonomy" id="2585209"/>
    <lineage>
        <taxon>Eukaryota</taxon>
        <taxon>Metazoa</taxon>
        <taxon>Ecdysozoa</taxon>
        <taxon>Arthropoda</taxon>
        <taxon>Chelicerata</taxon>
        <taxon>Arachnida</taxon>
        <taxon>Araneae</taxon>
        <taxon>Araneomorphae</taxon>
        <taxon>Entelegynae</taxon>
        <taxon>Araneoidea</taxon>
        <taxon>Nephilidae</taxon>
        <taxon>Trichonephila</taxon>
    </lineage>
</organism>
<dbReference type="PANTHER" id="PTHR14490">
    <property type="entry name" value="ZINC FINGER, ZZ TYPE"/>
    <property type="match status" value="1"/>
</dbReference>
<proteinExistence type="predicted"/>
<feature type="region of interest" description="Disordered" evidence="1">
    <location>
        <begin position="21"/>
        <end position="43"/>
    </location>
</feature>